<accession>A0AAE1GUW4</accession>
<feature type="region of interest" description="Disordered" evidence="1">
    <location>
        <begin position="88"/>
        <end position="128"/>
    </location>
</feature>
<dbReference type="AlphaFoldDB" id="A0AAE1GUW4"/>
<evidence type="ECO:0000256" key="1">
    <source>
        <dbReference type="SAM" id="MobiDB-lite"/>
    </source>
</evidence>
<evidence type="ECO:0000313" key="3">
    <source>
        <dbReference type="Proteomes" id="UP001219518"/>
    </source>
</evidence>
<organism evidence="2 3">
    <name type="scientific">Frankliniella fusca</name>
    <dbReference type="NCBI Taxonomy" id="407009"/>
    <lineage>
        <taxon>Eukaryota</taxon>
        <taxon>Metazoa</taxon>
        <taxon>Ecdysozoa</taxon>
        <taxon>Arthropoda</taxon>
        <taxon>Hexapoda</taxon>
        <taxon>Insecta</taxon>
        <taxon>Pterygota</taxon>
        <taxon>Neoptera</taxon>
        <taxon>Paraneoptera</taxon>
        <taxon>Thysanoptera</taxon>
        <taxon>Terebrantia</taxon>
        <taxon>Thripoidea</taxon>
        <taxon>Thripidae</taxon>
        <taxon>Frankliniella</taxon>
    </lineage>
</organism>
<protein>
    <submittedName>
        <fullName evidence="2">Quinolinate synthase A</fullName>
    </submittedName>
</protein>
<reference evidence="2" key="1">
    <citation type="submission" date="2021-07" db="EMBL/GenBank/DDBJ databases">
        <authorList>
            <person name="Catto M.A."/>
            <person name="Jacobson A."/>
            <person name="Kennedy G."/>
            <person name="Labadie P."/>
            <person name="Hunt B.G."/>
            <person name="Srinivasan R."/>
        </authorList>
    </citation>
    <scope>NUCLEOTIDE SEQUENCE</scope>
    <source>
        <strain evidence="2">PL_HMW_Pooled</strain>
        <tissue evidence="2">Head</tissue>
    </source>
</reference>
<keyword evidence="3" id="KW-1185">Reference proteome</keyword>
<comment type="caution">
    <text evidence="2">The sequence shown here is derived from an EMBL/GenBank/DDBJ whole genome shotgun (WGS) entry which is preliminary data.</text>
</comment>
<sequence>MIFVVFKHLPAEDDDDDEVYYDIGLETWITEINDDMTGKIIWPPDKIDAGPFVRRQKPHDTTWQAQPVIFKKFYPTYLEARAGCNNRIEDTNYDTDNVPTKRIRRVPRKLQDSSSSDDKKPDRPLKIKRSGLVAVGYRVGSRSGPL</sequence>
<proteinExistence type="predicted"/>
<gene>
    <name evidence="2" type="ORF">KUF71_018808</name>
</gene>
<reference evidence="2" key="2">
    <citation type="journal article" date="2023" name="BMC Genomics">
        <title>Pest status, molecular evolution, and epigenetic factors derived from the genome assembly of Frankliniella fusca, a thysanopteran phytovirus vector.</title>
        <authorList>
            <person name="Catto M.A."/>
            <person name="Labadie P.E."/>
            <person name="Jacobson A.L."/>
            <person name="Kennedy G.G."/>
            <person name="Srinivasan R."/>
            <person name="Hunt B.G."/>
        </authorList>
    </citation>
    <scope>NUCLEOTIDE SEQUENCE</scope>
    <source>
        <strain evidence="2">PL_HMW_Pooled</strain>
    </source>
</reference>
<feature type="compositionally biased region" description="Basic and acidic residues" evidence="1">
    <location>
        <begin position="116"/>
        <end position="125"/>
    </location>
</feature>
<dbReference type="Proteomes" id="UP001219518">
    <property type="component" value="Unassembled WGS sequence"/>
</dbReference>
<evidence type="ECO:0000313" key="2">
    <source>
        <dbReference type="EMBL" id="KAK3908310.1"/>
    </source>
</evidence>
<name>A0AAE1GUW4_9NEOP</name>
<dbReference type="EMBL" id="JAHWGI010000046">
    <property type="protein sequence ID" value="KAK3908310.1"/>
    <property type="molecule type" value="Genomic_DNA"/>
</dbReference>